<protein>
    <submittedName>
        <fullName evidence="3">SICA C-terminal inner membrane domain containing protein, putative</fullName>
    </submittedName>
</protein>
<dbReference type="VEuPathDB" id="PlasmoDB:PocGH01_00129700"/>
<sequence>MVDNLGYTTRTHDIPIEVFYGMITKDIKDLIHKYGHKNCGLVYEDVCEKIKKIIVQKKPQILRHMDQPGKEKFNSEWNSKRNGFFNQLFEKEGFINMCFPQKPKGNQDLQKLKSRHIQFCKDKDVRRAAVVDNPEYNACKQYNIWIDTQRTAFTLEYLENVKDFTSKIVHKYFSTKEHPQGHDPLGTYRKSKLDCEIYNPISKRYQPIQVTKAPTDRPNLPAAPTDRQESQGNGGISVPDEKGKTEITKPDVIQLPKGQPSPSHSLTSSLTTTKMDGSASAKEPSTSPENALTKTTVTDDSNSSNSNGEPKMDNMLVGYPISESHHIPKHISDDKYLEYKSFLYHLYYDLYGQKIFHDIRQKNNIEPKKFFQKYPNYVHGEPITPITSKSNNYMPKKNLRKQRIHPALLNKQPPVELIPRLQPFPELIHNSQLYQIGKKKKKKKIKRQLEIKELRKEASHFDSVDKYSINDMQCESKTHGKNIHSHIKIQKGAINKNICSPKRIKNYRKAIIDIYMEMLNECKNDEWELNKDDFLEICLEQLIKEQNKTYADLENTGIIKKNILFKNLNAETTFLFHKWAKCYKSIWENFKRGNTFKLLQYHWKEEEKAYLDKIKTENNIWNEKNKIPLIEIKKDIWRKWITKQATLIEQYKEEQWFKSLVEELENVSDEYKQGEIMDDIFLLNTDDLDHKKNNEKLYKRKKHIYLIKVLIQILMMIIEECIKEESSEKTEIVLDNLIEKLNKEKHENIELENIHQENMNHKEYNGMLEQNKPKNQDNFKELIEG</sequence>
<dbReference type="Proteomes" id="UP000243200">
    <property type="component" value="Unassembled WGS sequence"/>
</dbReference>
<feature type="compositionally biased region" description="Polar residues" evidence="2">
    <location>
        <begin position="283"/>
        <end position="300"/>
    </location>
</feature>
<reference evidence="3 4" key="1">
    <citation type="submission" date="2016-06" db="EMBL/GenBank/DDBJ databases">
        <authorList>
            <consortium name="Pathogen Informatics"/>
        </authorList>
    </citation>
    <scope>NUCLEOTIDE SEQUENCE [LARGE SCALE GENOMIC DNA]</scope>
</reference>
<evidence type="ECO:0000256" key="1">
    <source>
        <dbReference type="SAM" id="Coils"/>
    </source>
</evidence>
<dbReference type="EMBL" id="FLRJ01000352">
    <property type="protein sequence ID" value="SBT73387.1"/>
    <property type="molecule type" value="Genomic_DNA"/>
</dbReference>
<proteinExistence type="predicted"/>
<accession>A0A1C3KHW9</accession>
<dbReference type="VEuPathDB" id="PlasmoDB:POWCR01_000109800"/>
<organism evidence="3 4">
    <name type="scientific">Plasmodium ovale</name>
    <name type="common">malaria parasite P. ovale</name>
    <dbReference type="NCBI Taxonomy" id="36330"/>
    <lineage>
        <taxon>Eukaryota</taxon>
        <taxon>Sar</taxon>
        <taxon>Alveolata</taxon>
        <taxon>Apicomplexa</taxon>
        <taxon>Aconoidasida</taxon>
        <taxon>Haemosporida</taxon>
        <taxon>Plasmodiidae</taxon>
        <taxon>Plasmodium</taxon>
        <taxon>Plasmodium (Plasmodium)</taxon>
    </lineage>
</organism>
<evidence type="ECO:0000256" key="2">
    <source>
        <dbReference type="SAM" id="MobiDB-lite"/>
    </source>
</evidence>
<evidence type="ECO:0000313" key="4">
    <source>
        <dbReference type="Proteomes" id="UP000243200"/>
    </source>
</evidence>
<keyword evidence="1" id="KW-0175">Coiled coil</keyword>
<name>A0A1C3KHW9_PLAOA</name>
<evidence type="ECO:0000313" key="3">
    <source>
        <dbReference type="EMBL" id="SBT73387.1"/>
    </source>
</evidence>
<gene>
    <name evidence="3" type="primary">PowCR01_000109800</name>
    <name evidence="3" type="ORF">POWCR01_000109800</name>
</gene>
<feature type="compositionally biased region" description="Low complexity" evidence="2">
    <location>
        <begin position="260"/>
        <end position="273"/>
    </location>
</feature>
<dbReference type="AlphaFoldDB" id="A0A1C3KHW9"/>
<feature type="region of interest" description="Disordered" evidence="2">
    <location>
        <begin position="206"/>
        <end position="311"/>
    </location>
</feature>
<feature type="compositionally biased region" description="Basic and acidic residues" evidence="2">
    <location>
        <begin position="239"/>
        <end position="249"/>
    </location>
</feature>
<feature type="coiled-coil region" evidence="1">
    <location>
        <begin position="727"/>
        <end position="754"/>
    </location>
</feature>